<dbReference type="EMBL" id="AP022588">
    <property type="protein sequence ID" value="BBY31908.1"/>
    <property type="molecule type" value="Genomic_DNA"/>
</dbReference>
<keyword evidence="2" id="KW-1185">Reference proteome</keyword>
<gene>
    <name evidence="1" type="ORF">MSEDJ_60040</name>
</gene>
<dbReference type="InterPro" id="IPR024495">
    <property type="entry name" value="DUF2771"/>
</dbReference>
<dbReference type="Pfam" id="PF10969">
    <property type="entry name" value="DUF2771"/>
    <property type="match status" value="1"/>
</dbReference>
<accession>A0A7I7QZY2</accession>
<sequence length="157" mass="17320">MLVAVAVLSTAATALLVWQLVRTGHVSPHPEISAYTRGQLVRVEPYRFCDVYDITKCDGTGVSAQLRVAPRDQIQLSLPEGIAKAPWVLLRSYEDGGPEQVEEFRPGSRVAVTIPPVDPQRGKLTGFAVMLPTLVRDEEGNEFPWPHAEWSVSTVWA</sequence>
<evidence type="ECO:0000313" key="2">
    <source>
        <dbReference type="Proteomes" id="UP000467193"/>
    </source>
</evidence>
<organism evidence="1 2">
    <name type="scientific">Mycolicibacterium sediminis</name>
    <dbReference type="NCBI Taxonomy" id="1286180"/>
    <lineage>
        <taxon>Bacteria</taxon>
        <taxon>Bacillati</taxon>
        <taxon>Actinomycetota</taxon>
        <taxon>Actinomycetes</taxon>
        <taxon>Mycobacteriales</taxon>
        <taxon>Mycobacteriaceae</taxon>
        <taxon>Mycolicibacterium</taxon>
    </lineage>
</organism>
<dbReference type="KEGG" id="msei:MSEDJ_60040"/>
<dbReference type="Proteomes" id="UP000467193">
    <property type="component" value="Chromosome"/>
</dbReference>
<reference evidence="1 2" key="1">
    <citation type="journal article" date="2019" name="Emerg. Microbes Infect.">
        <title>Comprehensive subspecies identification of 175 nontuberculous mycobacteria species based on 7547 genomic profiles.</title>
        <authorList>
            <person name="Matsumoto Y."/>
            <person name="Kinjo T."/>
            <person name="Motooka D."/>
            <person name="Nabeya D."/>
            <person name="Jung N."/>
            <person name="Uechi K."/>
            <person name="Horii T."/>
            <person name="Iida T."/>
            <person name="Fujita J."/>
            <person name="Nakamura S."/>
        </authorList>
    </citation>
    <scope>NUCLEOTIDE SEQUENCE [LARGE SCALE GENOMIC DNA]</scope>
    <source>
        <strain evidence="1 2">JCM 17899</strain>
    </source>
</reference>
<protein>
    <recommendedName>
        <fullName evidence="3">DUF2771 domain-containing protein</fullName>
    </recommendedName>
</protein>
<proteinExistence type="predicted"/>
<name>A0A7I7QZY2_9MYCO</name>
<evidence type="ECO:0000313" key="1">
    <source>
        <dbReference type="EMBL" id="BBY31908.1"/>
    </source>
</evidence>
<dbReference type="AlphaFoldDB" id="A0A7I7QZY2"/>
<evidence type="ECO:0008006" key="3">
    <source>
        <dbReference type="Google" id="ProtNLM"/>
    </source>
</evidence>